<evidence type="ECO:0000313" key="2">
    <source>
        <dbReference type="EMBL" id="MDF2954120.1"/>
    </source>
</evidence>
<name>A0AAE3P5E1_9BACT</name>
<dbReference type="EMBL" id="JAPHEG010000006">
    <property type="protein sequence ID" value="MDF2954120.1"/>
    <property type="molecule type" value="Genomic_DNA"/>
</dbReference>
<protein>
    <recommendedName>
        <fullName evidence="1">TRASH domain-containing protein</fullName>
    </recommendedName>
</protein>
<evidence type="ECO:0000259" key="1">
    <source>
        <dbReference type="SMART" id="SM00746"/>
    </source>
</evidence>
<sequence length="81" mass="9855">MKFLIFIGLLVLLYWYFAKRKKKLAKSKNRELIEEMVFDENCQSYIRKKEAIKMELNGKTYYFCSKKCVEEFLEKIPKLQS</sequence>
<dbReference type="Pfam" id="PF04945">
    <property type="entry name" value="YHS"/>
    <property type="match status" value="1"/>
</dbReference>
<proteinExistence type="predicted"/>
<evidence type="ECO:0000313" key="3">
    <source>
        <dbReference type="Proteomes" id="UP001144110"/>
    </source>
</evidence>
<accession>A0AAE3P5E1</accession>
<dbReference type="Proteomes" id="UP001144110">
    <property type="component" value="Unassembled WGS sequence"/>
</dbReference>
<dbReference type="AlphaFoldDB" id="A0AAE3P5E1"/>
<feature type="domain" description="TRASH" evidence="1">
    <location>
        <begin position="39"/>
        <end position="76"/>
    </location>
</feature>
<dbReference type="InterPro" id="IPR011017">
    <property type="entry name" value="TRASH_dom"/>
</dbReference>
<dbReference type="InterPro" id="IPR007029">
    <property type="entry name" value="YHS_dom"/>
</dbReference>
<comment type="caution">
    <text evidence="2">The sequence shown here is derived from an EMBL/GenBank/DDBJ whole genome shotgun (WGS) entry which is preliminary data.</text>
</comment>
<organism evidence="2 3">
    <name type="scientific">Candidatus Thermodesulfobacterium syntrophicum</name>
    <dbReference type="NCBI Taxonomy" id="3060442"/>
    <lineage>
        <taxon>Bacteria</taxon>
        <taxon>Pseudomonadati</taxon>
        <taxon>Thermodesulfobacteriota</taxon>
        <taxon>Thermodesulfobacteria</taxon>
        <taxon>Thermodesulfobacteriales</taxon>
        <taxon>Thermodesulfobacteriaceae</taxon>
        <taxon>Thermodesulfobacterium</taxon>
    </lineage>
</organism>
<gene>
    <name evidence="2" type="ORF">OD816_001365</name>
</gene>
<dbReference type="SMART" id="SM00746">
    <property type="entry name" value="TRASH"/>
    <property type="match status" value="1"/>
</dbReference>
<reference evidence="2" key="1">
    <citation type="submission" date="2022-11" db="EMBL/GenBank/DDBJ databases">
        <title>Candidatus Alkanophaga archaea from heated hydrothermal vent sediment oxidize petroleum alkanes.</title>
        <authorList>
            <person name="Zehnle H."/>
            <person name="Laso-Perez R."/>
            <person name="Lipp J."/>
            <person name="Teske A."/>
            <person name="Wegener G."/>
        </authorList>
    </citation>
    <scope>NUCLEOTIDE SEQUENCE</scope>
    <source>
        <strain evidence="2">MCA70</strain>
    </source>
</reference>